<evidence type="ECO:0000313" key="12">
    <source>
        <dbReference type="Proteomes" id="UP001321786"/>
    </source>
</evidence>
<name>A0AAU9EDE7_9FIRM</name>
<keyword evidence="12" id="KW-1185">Reference proteome</keyword>
<comment type="function">
    <text evidence="9 10">Fluoride-specific ion channel. Important for reducing fluoride concentration in the cell, thus reducing its toxicity.</text>
</comment>
<reference evidence="11 12" key="1">
    <citation type="submission" date="2023-08" db="EMBL/GenBank/DDBJ databases">
        <title>Helicovermis profunda gen. nov., sp. nov., a novel mesophilic, fermentative bacterium within the Bacillota from a deep-sea hydrothermal vent chimney.</title>
        <authorList>
            <person name="Miyazaki U."/>
            <person name="Mizutani D."/>
            <person name="Hashimoto Y."/>
            <person name="Tame A."/>
            <person name="Sawayama S."/>
            <person name="Miyazaki J."/>
            <person name="Takai K."/>
            <person name="Nakagawa S."/>
        </authorList>
    </citation>
    <scope>NUCLEOTIDE SEQUENCE [LARGE SCALE GENOMIC DNA]</scope>
    <source>
        <strain evidence="11 12">S502</strain>
    </source>
</reference>
<feature type="transmembrane region" description="Helical" evidence="10">
    <location>
        <begin position="97"/>
        <end position="121"/>
    </location>
</feature>
<feature type="binding site" evidence="10">
    <location>
        <position position="75"/>
    </location>
    <ligand>
        <name>Na(+)</name>
        <dbReference type="ChEBI" id="CHEBI:29101"/>
        <note>structural</note>
    </ligand>
</feature>
<keyword evidence="3 10" id="KW-0812">Transmembrane</keyword>
<feature type="transmembrane region" description="Helical" evidence="10">
    <location>
        <begin position="67"/>
        <end position="85"/>
    </location>
</feature>
<feature type="transmembrane region" description="Helical" evidence="10">
    <location>
        <begin position="33"/>
        <end position="55"/>
    </location>
</feature>
<evidence type="ECO:0000256" key="10">
    <source>
        <dbReference type="HAMAP-Rule" id="MF_00454"/>
    </source>
</evidence>
<evidence type="ECO:0000256" key="5">
    <source>
        <dbReference type="ARBA" id="ARBA00023136"/>
    </source>
</evidence>
<evidence type="ECO:0000313" key="11">
    <source>
        <dbReference type="EMBL" id="BEP28652.1"/>
    </source>
</evidence>
<dbReference type="KEGG" id="hprf:HLPR_09830"/>
<dbReference type="Proteomes" id="UP001321786">
    <property type="component" value="Chromosome"/>
</dbReference>
<dbReference type="GO" id="GO:0046872">
    <property type="term" value="F:metal ion binding"/>
    <property type="evidence" value="ECO:0007669"/>
    <property type="project" value="UniProtKB-KW"/>
</dbReference>
<keyword evidence="4 10" id="KW-1133">Transmembrane helix</keyword>
<evidence type="ECO:0000256" key="6">
    <source>
        <dbReference type="ARBA" id="ARBA00023303"/>
    </source>
</evidence>
<dbReference type="AlphaFoldDB" id="A0AAU9EDE7"/>
<dbReference type="RefSeq" id="WP_338537344.1">
    <property type="nucleotide sequence ID" value="NZ_AP028654.1"/>
</dbReference>
<gene>
    <name evidence="10 11" type="primary">crcB</name>
    <name evidence="10" type="synonym">fluC</name>
    <name evidence="11" type="ORF">HLPR_09830</name>
</gene>
<sequence length="124" mass="13492">MQKIFLVGVGGFIGASFRYYFSGLFVKYVSQTYPYGTLFVNILGALLIGFIMEASLDFAFITPSMRLLLTTGMLGGLTTFSTFSYETIGMLSDGNYVIGSVNILANVSFSLLAVVVGRYLAQLM</sequence>
<feature type="binding site" evidence="10">
    <location>
        <position position="78"/>
    </location>
    <ligand>
        <name>Na(+)</name>
        <dbReference type="ChEBI" id="CHEBI:29101"/>
        <note>structural</note>
    </ligand>
</feature>
<dbReference type="NCBIfam" id="TIGR00494">
    <property type="entry name" value="crcB"/>
    <property type="match status" value="1"/>
</dbReference>
<organism evidence="11 12">
    <name type="scientific">Helicovermis profundi</name>
    <dbReference type="NCBI Taxonomy" id="3065157"/>
    <lineage>
        <taxon>Bacteria</taxon>
        <taxon>Bacillati</taxon>
        <taxon>Bacillota</taxon>
        <taxon>Clostridia</taxon>
        <taxon>Helicovermis</taxon>
    </lineage>
</organism>
<evidence type="ECO:0000256" key="3">
    <source>
        <dbReference type="ARBA" id="ARBA00022692"/>
    </source>
</evidence>
<dbReference type="GO" id="GO:0062054">
    <property type="term" value="F:fluoride channel activity"/>
    <property type="evidence" value="ECO:0007669"/>
    <property type="project" value="UniProtKB-UniRule"/>
</dbReference>
<evidence type="ECO:0000256" key="8">
    <source>
        <dbReference type="ARBA" id="ARBA00035585"/>
    </source>
</evidence>
<keyword evidence="5 10" id="KW-0472">Membrane</keyword>
<evidence type="ECO:0000256" key="7">
    <source>
        <dbReference type="ARBA" id="ARBA00035120"/>
    </source>
</evidence>
<keyword evidence="6 10" id="KW-0407">Ion channel</keyword>
<accession>A0AAU9EDE7</accession>
<keyword evidence="10" id="KW-0479">Metal-binding</keyword>
<dbReference type="Pfam" id="PF02537">
    <property type="entry name" value="CRCB"/>
    <property type="match status" value="1"/>
</dbReference>
<comment type="catalytic activity">
    <reaction evidence="8">
        <text>fluoride(in) = fluoride(out)</text>
        <dbReference type="Rhea" id="RHEA:76159"/>
        <dbReference type="ChEBI" id="CHEBI:17051"/>
    </reaction>
    <physiologicalReaction direction="left-to-right" evidence="8">
        <dbReference type="Rhea" id="RHEA:76160"/>
    </physiologicalReaction>
</comment>
<dbReference type="EMBL" id="AP028654">
    <property type="protein sequence ID" value="BEP28652.1"/>
    <property type="molecule type" value="Genomic_DNA"/>
</dbReference>
<keyword evidence="2 10" id="KW-1003">Cell membrane</keyword>
<comment type="similarity">
    <text evidence="7 10">Belongs to the fluoride channel Fluc/FEX (TC 1.A.43) family.</text>
</comment>
<keyword evidence="10" id="KW-0406">Ion transport</keyword>
<evidence type="ECO:0000256" key="1">
    <source>
        <dbReference type="ARBA" id="ARBA00004651"/>
    </source>
</evidence>
<dbReference type="PANTHER" id="PTHR28259:SF1">
    <property type="entry name" value="FLUORIDE EXPORT PROTEIN 1-RELATED"/>
    <property type="match status" value="1"/>
</dbReference>
<dbReference type="HAMAP" id="MF_00454">
    <property type="entry name" value="FluC"/>
    <property type="match status" value="1"/>
</dbReference>
<protein>
    <recommendedName>
        <fullName evidence="10">Fluoride-specific ion channel FluC</fullName>
    </recommendedName>
</protein>
<evidence type="ECO:0000256" key="2">
    <source>
        <dbReference type="ARBA" id="ARBA00022475"/>
    </source>
</evidence>
<keyword evidence="10" id="KW-0813">Transport</keyword>
<comment type="subcellular location">
    <subcellularLocation>
        <location evidence="1 10">Cell membrane</location>
        <topology evidence="1 10">Multi-pass membrane protein</topology>
    </subcellularLocation>
</comment>
<evidence type="ECO:0000256" key="4">
    <source>
        <dbReference type="ARBA" id="ARBA00022989"/>
    </source>
</evidence>
<dbReference type="GO" id="GO:0140114">
    <property type="term" value="P:cellular detoxification of fluoride"/>
    <property type="evidence" value="ECO:0007669"/>
    <property type="project" value="UniProtKB-UniRule"/>
</dbReference>
<evidence type="ECO:0000256" key="9">
    <source>
        <dbReference type="ARBA" id="ARBA00049940"/>
    </source>
</evidence>
<feature type="transmembrane region" description="Helical" evidence="10">
    <location>
        <begin position="5"/>
        <end position="21"/>
    </location>
</feature>
<dbReference type="PANTHER" id="PTHR28259">
    <property type="entry name" value="FLUORIDE EXPORT PROTEIN 1-RELATED"/>
    <property type="match status" value="1"/>
</dbReference>
<dbReference type="InterPro" id="IPR003691">
    <property type="entry name" value="FluC"/>
</dbReference>
<proteinExistence type="inferred from homology"/>
<dbReference type="GO" id="GO:0005886">
    <property type="term" value="C:plasma membrane"/>
    <property type="evidence" value="ECO:0007669"/>
    <property type="project" value="UniProtKB-SubCell"/>
</dbReference>
<comment type="activity regulation">
    <text evidence="10">Na(+) is not transported, but it plays an essential structural role and its presence is essential for fluoride channel function.</text>
</comment>
<keyword evidence="10" id="KW-0915">Sodium</keyword>